<evidence type="ECO:0000256" key="5">
    <source>
        <dbReference type="ARBA" id="ARBA00023136"/>
    </source>
</evidence>
<dbReference type="PANTHER" id="PTHR24243:SF208">
    <property type="entry name" value="PYROKININ-1 RECEPTOR"/>
    <property type="match status" value="1"/>
</dbReference>
<evidence type="ECO:0000256" key="3">
    <source>
        <dbReference type="ARBA" id="ARBA00022989"/>
    </source>
</evidence>
<evidence type="ECO:0000259" key="9">
    <source>
        <dbReference type="PROSITE" id="PS50262"/>
    </source>
</evidence>
<feature type="transmembrane region" description="Helical" evidence="8">
    <location>
        <begin position="117"/>
        <end position="142"/>
    </location>
</feature>
<sequence length="352" mass="40115">MPAVANTTTNVLMNNHTFSADLFSFRPSQDIISNEVLYLLEQIIDIGLCLTLSITGILTNGLVIAVFTRQGRNDSVIKSLTAIAWCDLLICVFSFLHRMHGFLHLISPAVAFSWKNISTLTTLSLAVYISEVSSGLAACVAAERCFCVSFPFKAKQFVSPRHTVIVLVFIAVVIFTLFLPYHCTWRLKVSYSAVYGQNVVFLIIDPSAGLLRLQYDLTASVWSVFFFLIMVFSTVIIMIHLKRSTKFRSGSQGPSIKVDNRASATERKVEKMLVTLILVYIGLVYIPRFLHHSCRVLFPGFYAFQKHHNVYYAVNYFFYVFYLSNSVINFFIYMKMNSDFRETFCNHFWPCS</sequence>
<dbReference type="RefSeq" id="XP_005111565.1">
    <property type="nucleotide sequence ID" value="XM_005111508.1"/>
</dbReference>
<evidence type="ECO:0000313" key="11">
    <source>
        <dbReference type="RefSeq" id="XP_005111565.1"/>
    </source>
</evidence>
<reference evidence="11" key="1">
    <citation type="submission" date="2025-08" db="UniProtKB">
        <authorList>
            <consortium name="RefSeq"/>
        </authorList>
    </citation>
    <scope>IDENTIFICATION</scope>
</reference>
<keyword evidence="3 8" id="KW-1133">Transmembrane helix</keyword>
<feature type="transmembrane region" description="Helical" evidence="8">
    <location>
        <begin position="163"/>
        <end position="181"/>
    </location>
</feature>
<evidence type="ECO:0000256" key="2">
    <source>
        <dbReference type="ARBA" id="ARBA00022692"/>
    </source>
</evidence>
<feature type="transmembrane region" description="Helical" evidence="8">
    <location>
        <begin position="43"/>
        <end position="67"/>
    </location>
</feature>
<organism evidence="10 11">
    <name type="scientific">Aplysia californica</name>
    <name type="common">California sea hare</name>
    <dbReference type="NCBI Taxonomy" id="6500"/>
    <lineage>
        <taxon>Eukaryota</taxon>
        <taxon>Metazoa</taxon>
        <taxon>Spiralia</taxon>
        <taxon>Lophotrochozoa</taxon>
        <taxon>Mollusca</taxon>
        <taxon>Gastropoda</taxon>
        <taxon>Heterobranchia</taxon>
        <taxon>Euthyneura</taxon>
        <taxon>Tectipleura</taxon>
        <taxon>Aplysiida</taxon>
        <taxon>Aplysioidea</taxon>
        <taxon>Aplysiidae</taxon>
        <taxon>Aplysia</taxon>
    </lineage>
</organism>
<dbReference type="PROSITE" id="PS00237">
    <property type="entry name" value="G_PROTEIN_RECEP_F1_1"/>
    <property type="match status" value="1"/>
</dbReference>
<dbReference type="Pfam" id="PF00001">
    <property type="entry name" value="7tm_1"/>
    <property type="match status" value="1"/>
</dbReference>
<evidence type="ECO:0000256" key="1">
    <source>
        <dbReference type="ARBA" id="ARBA00004141"/>
    </source>
</evidence>
<dbReference type="InterPro" id="IPR017452">
    <property type="entry name" value="GPCR_Rhodpsn_7TM"/>
</dbReference>
<dbReference type="PROSITE" id="PS50262">
    <property type="entry name" value="G_PROTEIN_RECEP_F1_2"/>
    <property type="match status" value="1"/>
</dbReference>
<evidence type="ECO:0000256" key="7">
    <source>
        <dbReference type="ARBA" id="ARBA00023224"/>
    </source>
</evidence>
<evidence type="ECO:0000256" key="4">
    <source>
        <dbReference type="ARBA" id="ARBA00023040"/>
    </source>
</evidence>
<name>A0ABM0K8U0_APLCA</name>
<keyword evidence="7" id="KW-0807">Transducer</keyword>
<keyword evidence="5 8" id="KW-0472">Membrane</keyword>
<proteinExistence type="predicted"/>
<dbReference type="InterPro" id="IPR000276">
    <property type="entry name" value="GPCR_Rhodpsn"/>
</dbReference>
<feature type="transmembrane region" description="Helical" evidence="8">
    <location>
        <begin position="219"/>
        <end position="241"/>
    </location>
</feature>
<feature type="transmembrane region" description="Helical" evidence="8">
    <location>
        <begin position="272"/>
        <end position="290"/>
    </location>
</feature>
<accession>A0ABM0K8U0</accession>
<feature type="transmembrane region" description="Helical" evidence="8">
    <location>
        <begin position="310"/>
        <end position="332"/>
    </location>
</feature>
<evidence type="ECO:0000256" key="8">
    <source>
        <dbReference type="SAM" id="Phobius"/>
    </source>
</evidence>
<feature type="transmembrane region" description="Helical" evidence="8">
    <location>
        <begin position="79"/>
        <end position="97"/>
    </location>
</feature>
<keyword evidence="2 8" id="KW-0812">Transmembrane</keyword>
<protein>
    <submittedName>
        <fullName evidence="11">Uncharacterized protein LOC101852135</fullName>
    </submittedName>
</protein>
<dbReference type="SUPFAM" id="SSF81321">
    <property type="entry name" value="Family A G protein-coupled receptor-like"/>
    <property type="match status" value="1"/>
</dbReference>
<keyword evidence="4" id="KW-0297">G-protein coupled receptor</keyword>
<keyword evidence="10" id="KW-1185">Reference proteome</keyword>
<dbReference type="PANTHER" id="PTHR24243">
    <property type="entry name" value="G-PROTEIN COUPLED RECEPTOR"/>
    <property type="match status" value="1"/>
</dbReference>
<evidence type="ECO:0000256" key="6">
    <source>
        <dbReference type="ARBA" id="ARBA00023170"/>
    </source>
</evidence>
<dbReference type="Proteomes" id="UP000694888">
    <property type="component" value="Unplaced"/>
</dbReference>
<dbReference type="Gene3D" id="1.20.1070.10">
    <property type="entry name" value="Rhodopsin 7-helix transmembrane proteins"/>
    <property type="match status" value="1"/>
</dbReference>
<feature type="domain" description="G-protein coupled receptors family 1 profile" evidence="9">
    <location>
        <begin position="59"/>
        <end position="333"/>
    </location>
</feature>
<evidence type="ECO:0000313" key="10">
    <source>
        <dbReference type="Proteomes" id="UP000694888"/>
    </source>
</evidence>
<comment type="subcellular location">
    <subcellularLocation>
        <location evidence="1">Membrane</location>
        <topology evidence="1">Multi-pass membrane protein</topology>
    </subcellularLocation>
</comment>
<dbReference type="GeneID" id="101852135"/>
<gene>
    <name evidence="11" type="primary">LOC101852135</name>
</gene>
<keyword evidence="6" id="KW-0675">Receptor</keyword>